<name>A0A8X6GZL6_TRICU</name>
<keyword evidence="1" id="KW-0472">Membrane</keyword>
<organism evidence="2 3">
    <name type="scientific">Trichonephila clavata</name>
    <name type="common">Joro spider</name>
    <name type="synonym">Nephila clavata</name>
    <dbReference type="NCBI Taxonomy" id="2740835"/>
    <lineage>
        <taxon>Eukaryota</taxon>
        <taxon>Metazoa</taxon>
        <taxon>Ecdysozoa</taxon>
        <taxon>Arthropoda</taxon>
        <taxon>Chelicerata</taxon>
        <taxon>Arachnida</taxon>
        <taxon>Araneae</taxon>
        <taxon>Araneomorphae</taxon>
        <taxon>Entelegynae</taxon>
        <taxon>Araneoidea</taxon>
        <taxon>Nephilidae</taxon>
        <taxon>Trichonephila</taxon>
    </lineage>
</organism>
<dbReference type="Proteomes" id="UP000887116">
    <property type="component" value="Unassembled WGS sequence"/>
</dbReference>
<feature type="non-terminal residue" evidence="2">
    <location>
        <position position="1"/>
    </location>
</feature>
<dbReference type="EMBL" id="BMAO01017239">
    <property type="protein sequence ID" value="GFR14263.1"/>
    <property type="molecule type" value="Genomic_DNA"/>
</dbReference>
<accession>A0A8X6GZL6</accession>
<reference evidence="2" key="1">
    <citation type="submission" date="2020-07" db="EMBL/GenBank/DDBJ databases">
        <title>Multicomponent nature underlies the extraordinary mechanical properties of spider dragline silk.</title>
        <authorList>
            <person name="Kono N."/>
            <person name="Nakamura H."/>
            <person name="Mori M."/>
            <person name="Yoshida Y."/>
            <person name="Ohtoshi R."/>
            <person name="Malay A.D."/>
            <person name="Moran D.A.P."/>
            <person name="Tomita M."/>
            <person name="Numata K."/>
            <person name="Arakawa K."/>
        </authorList>
    </citation>
    <scope>NUCLEOTIDE SEQUENCE</scope>
</reference>
<evidence type="ECO:0000313" key="3">
    <source>
        <dbReference type="Proteomes" id="UP000887116"/>
    </source>
</evidence>
<comment type="caution">
    <text evidence="2">The sequence shown here is derived from an EMBL/GenBank/DDBJ whole genome shotgun (WGS) entry which is preliminary data.</text>
</comment>
<evidence type="ECO:0000256" key="1">
    <source>
        <dbReference type="SAM" id="Phobius"/>
    </source>
</evidence>
<evidence type="ECO:0000313" key="2">
    <source>
        <dbReference type="EMBL" id="GFR14263.1"/>
    </source>
</evidence>
<dbReference type="AlphaFoldDB" id="A0A8X6GZL6"/>
<keyword evidence="1" id="KW-0812">Transmembrane</keyword>
<proteinExistence type="predicted"/>
<keyword evidence="1" id="KW-1133">Transmembrane helix</keyword>
<keyword evidence="3" id="KW-1185">Reference proteome</keyword>
<feature type="transmembrane region" description="Helical" evidence="1">
    <location>
        <begin position="12"/>
        <end position="34"/>
    </location>
</feature>
<sequence length="373" mass="39465">MVPMCLCNAFKFFVATCLVFMLSTWQWVILTLVIPPLLFESGSHGAGVPATETSIEGSAVDLSHSPSARQQHCLDAFPTEFHINALLSKKYAWDTFFRKSSAPLITQGGTPSHGPDPVSTIQDPLGDAAEKGLLTSSSQPLTCVSGEPATSPPVSCVQDQSDCETFPTGSSKTSGLSRSWCAPVQVYSDPVVHRKCSELSQSLPLNLISLHHNSPIWPPVSPVQCLEASALVAKTHTEAPGVCPNAGLPVVDGSPSVSPGQPVALPSVITICEIPPKKRSPPSPQSPNILDIVLAGDISLPDSPDVVSLKEAWPGELNGSPPHPAFPPPSYAAVTAKKQTPKRATLFFCVACDKKFYTQHGLHCHVCAGAKTL</sequence>
<gene>
    <name evidence="2" type="ORF">TNCT_423401</name>
</gene>
<protein>
    <submittedName>
        <fullName evidence="2">Uncharacterized protein</fullName>
    </submittedName>
</protein>